<keyword evidence="1" id="KW-0472">Membrane</keyword>
<gene>
    <name evidence="2" type="ORF">HMPREF3233_01988</name>
</gene>
<dbReference type="Proteomes" id="UP000070226">
    <property type="component" value="Unassembled WGS sequence"/>
</dbReference>
<accession>A0A133RZL2</accession>
<dbReference type="RefSeq" id="WP_060808015.1">
    <property type="nucleotide sequence ID" value="NZ_KQ958138.1"/>
</dbReference>
<dbReference type="AlphaFoldDB" id="A0A133RZL2"/>
<keyword evidence="1" id="KW-1133">Transmembrane helix</keyword>
<feature type="transmembrane region" description="Helical" evidence="1">
    <location>
        <begin position="9"/>
        <end position="27"/>
    </location>
</feature>
<evidence type="ECO:0000313" key="3">
    <source>
        <dbReference type="Proteomes" id="UP000070226"/>
    </source>
</evidence>
<feature type="transmembrane region" description="Helical" evidence="1">
    <location>
        <begin position="105"/>
        <end position="135"/>
    </location>
</feature>
<dbReference type="EMBL" id="LRQT01000123">
    <property type="protein sequence ID" value="KXA61172.1"/>
    <property type="molecule type" value="Genomic_DNA"/>
</dbReference>
<organism evidence="2">
    <name type="scientific">Veillonella atypica</name>
    <dbReference type="NCBI Taxonomy" id="39777"/>
    <lineage>
        <taxon>Bacteria</taxon>
        <taxon>Bacillati</taxon>
        <taxon>Bacillota</taxon>
        <taxon>Negativicutes</taxon>
        <taxon>Veillonellales</taxon>
        <taxon>Veillonellaceae</taxon>
        <taxon>Veillonella</taxon>
    </lineage>
</organism>
<reference evidence="2 3" key="1">
    <citation type="submission" date="2016-01" db="EMBL/GenBank/DDBJ databases">
        <authorList>
            <person name="Oliw E.H."/>
        </authorList>
    </citation>
    <scope>NUCLEOTIDE SEQUENCE [LARGE SCALE GENOMIC DNA]</scope>
    <source>
        <strain evidence="2 3">CMW7756B</strain>
    </source>
</reference>
<sequence>MDSKQMIRLILKVVGFIYWFVFLYLGGLMVMDWSGFMSQHNIETPLFLTYLVFVGCFVTPYIMLYWKKLNPNAKAPFLVRHLSEYMARLEDRHSKWFDVLYVLKLLLYFVIILWMLCIILLTLAVIAWTVLLILLSN</sequence>
<evidence type="ECO:0000256" key="1">
    <source>
        <dbReference type="SAM" id="Phobius"/>
    </source>
</evidence>
<keyword evidence="1" id="KW-0812">Transmembrane</keyword>
<name>A0A133RZL2_9FIRM</name>
<protein>
    <submittedName>
        <fullName evidence="2">Uncharacterized protein</fullName>
    </submittedName>
</protein>
<dbReference type="PATRIC" id="fig|39777.7.peg.1957"/>
<evidence type="ECO:0000313" key="2">
    <source>
        <dbReference type="EMBL" id="KXA61172.1"/>
    </source>
</evidence>
<feature type="transmembrane region" description="Helical" evidence="1">
    <location>
        <begin position="47"/>
        <end position="66"/>
    </location>
</feature>
<proteinExistence type="predicted"/>
<comment type="caution">
    <text evidence="2">The sequence shown here is derived from an EMBL/GenBank/DDBJ whole genome shotgun (WGS) entry which is preliminary data.</text>
</comment>